<protein>
    <submittedName>
        <fullName evidence="1">Uncharacterized protein</fullName>
    </submittedName>
</protein>
<dbReference type="Proteomes" id="UP000234331">
    <property type="component" value="Unassembled WGS sequence"/>
</dbReference>
<accession>A0A2I2L1W0</accession>
<evidence type="ECO:0000313" key="2">
    <source>
        <dbReference type="Proteomes" id="UP000234331"/>
    </source>
</evidence>
<keyword evidence="2" id="KW-1185">Reference proteome</keyword>
<reference evidence="1 2" key="1">
    <citation type="submission" date="2017-06" db="EMBL/GenBank/DDBJ databases">
        <authorList>
            <person name="Kim H.J."/>
            <person name="Triplett B.A."/>
        </authorList>
    </citation>
    <scope>NUCLEOTIDE SEQUENCE [LARGE SCALE GENOMIC DNA]</scope>
    <source>
        <strain evidence="1">FRACA_ARgP5</strain>
    </source>
</reference>
<organism evidence="1 2">
    <name type="scientific">Frankia canadensis</name>
    <dbReference type="NCBI Taxonomy" id="1836972"/>
    <lineage>
        <taxon>Bacteria</taxon>
        <taxon>Bacillati</taxon>
        <taxon>Actinomycetota</taxon>
        <taxon>Actinomycetes</taxon>
        <taxon>Frankiales</taxon>
        <taxon>Frankiaceae</taxon>
        <taxon>Frankia</taxon>
    </lineage>
</organism>
<dbReference type="EMBL" id="FZMO01000553">
    <property type="protein sequence ID" value="SNQ51902.1"/>
    <property type="molecule type" value="Genomic_DNA"/>
</dbReference>
<gene>
    <name evidence="1" type="ORF">FRACA_850014</name>
</gene>
<dbReference type="AlphaFoldDB" id="A0A2I2L1W0"/>
<proteinExistence type="predicted"/>
<evidence type="ECO:0000313" key="1">
    <source>
        <dbReference type="EMBL" id="SNQ51902.1"/>
    </source>
</evidence>
<sequence>MVAGYEAFESELPDLSEIDLAHLQDHKNRRIRDAVVALRRASEAPLGAQSGFNSVIGAPPVTD</sequence>
<name>A0A2I2L1W0_9ACTN</name>